<dbReference type="InterPro" id="IPR016024">
    <property type="entry name" value="ARM-type_fold"/>
</dbReference>
<dbReference type="STRING" id="1353009.A0A1Y2I9Z3"/>
<evidence type="ECO:0000256" key="1">
    <source>
        <dbReference type="SAM" id="MobiDB-lite"/>
    </source>
</evidence>
<feature type="compositionally biased region" description="Acidic residues" evidence="1">
    <location>
        <begin position="809"/>
        <end position="870"/>
    </location>
</feature>
<dbReference type="GO" id="GO:0007166">
    <property type="term" value="P:cell surface receptor signaling pathway"/>
    <property type="evidence" value="ECO:0007669"/>
    <property type="project" value="InterPro"/>
</dbReference>
<dbReference type="CDD" id="cd21037">
    <property type="entry name" value="MLKL_NTD"/>
    <property type="match status" value="1"/>
</dbReference>
<evidence type="ECO:0000313" key="3">
    <source>
        <dbReference type="Proteomes" id="UP000193067"/>
    </source>
</evidence>
<dbReference type="Proteomes" id="UP000193067">
    <property type="component" value="Unassembled WGS sequence"/>
</dbReference>
<dbReference type="InterPro" id="IPR059179">
    <property type="entry name" value="MLKL-like_MCAfunc"/>
</dbReference>
<proteinExistence type="predicted"/>
<organism evidence="2 3">
    <name type="scientific">Trametes coccinea (strain BRFM310)</name>
    <name type="common">Pycnoporus coccineus</name>
    <dbReference type="NCBI Taxonomy" id="1353009"/>
    <lineage>
        <taxon>Eukaryota</taxon>
        <taxon>Fungi</taxon>
        <taxon>Dikarya</taxon>
        <taxon>Basidiomycota</taxon>
        <taxon>Agaricomycotina</taxon>
        <taxon>Agaricomycetes</taxon>
        <taxon>Polyporales</taxon>
        <taxon>Polyporaceae</taxon>
        <taxon>Trametes</taxon>
    </lineage>
</organism>
<evidence type="ECO:0000313" key="2">
    <source>
        <dbReference type="EMBL" id="OSC97904.1"/>
    </source>
</evidence>
<reference evidence="2 3" key="1">
    <citation type="journal article" date="2015" name="Biotechnol. Biofuels">
        <title>Enhanced degradation of softwood versus hardwood by the white-rot fungus Pycnoporus coccineus.</title>
        <authorList>
            <person name="Couturier M."/>
            <person name="Navarro D."/>
            <person name="Chevret D."/>
            <person name="Henrissat B."/>
            <person name="Piumi F."/>
            <person name="Ruiz-Duenas F.J."/>
            <person name="Martinez A.T."/>
            <person name="Grigoriev I.V."/>
            <person name="Riley R."/>
            <person name="Lipzen A."/>
            <person name="Berrin J.G."/>
            <person name="Master E.R."/>
            <person name="Rosso M.N."/>
        </authorList>
    </citation>
    <scope>NUCLEOTIDE SEQUENCE [LARGE SCALE GENOMIC DNA]</scope>
    <source>
        <strain evidence="2 3">BRFM310</strain>
    </source>
</reference>
<feature type="region of interest" description="Disordered" evidence="1">
    <location>
        <begin position="762"/>
        <end position="880"/>
    </location>
</feature>
<sequence length="880" mass="100276">MDKVIQGLRLAKTTIALVPVSVPGLGPAVDLALNILNLVQDVKDAREECRSLATRAGELTHGIYQALNECPADLDLTTTAKHVATLLCTLEDIANMMKRRTKKRQFMKALFNKDKLRKEIEDLNTRLNDAKDLFGIRNAIGTLGALVQQSAAIQHVTENLQISNSMTTRIDHKLDDLPDRIVTLMQSVTVSMDDEGMMILRKEDLSLVREMKSSSDEDDFAPVEERIVRWQARILKTNRSVIVAKFPRPDDRFRAAITLSKQSMHPHVAPIIGHSRPDSEFAFVVLDGGVEHTPLEEFIKNVQGVKKFTWTADMARQIKAAIDYMKVVAPPDTLSAPMATIEDAESGRGGSEDNNETSAVGGEDGAEQLPVLLARDLYVTPEGTVRWNVYSYRVGQVPGLLDLSDGYIELDESFQTGSRAEEIMVSDFQKALQSPRPIERGAATLQLWEKLMRFTDYNRSDTYYWVRDLDVPWIGTVLDGDGSALKTPEGDPLPIDFAKVATDRELPRASIGLFLESHEYMWHTEPLNPLFLYHITRRQRAHAPTRVIGQRKFNVGDSDWIRNTVSKMTWDVCIRAVQSVNEHLRCRTFIMEQSVDLDLPRYLDDDELEEPEKRVSIVNHMDFILSSYLVTIGNPVDLPPQKLYFFRRVHDYKTISDFATPWGYWSTDPSPIRKFPGPNATREEVRAFTKETQNEIQFLGVSDTCKFVWMQSVAGFCFRTEVMIAVQCYHWTADERLMLRELHHCLTEAYKRYPKLTQQEIRNSVRRKRTRSDDPSLEDCDDERPNKRLRVGSSKVGNALRASCKAGEGDVDERDAEEEDEVFDEDEDEEEEDEEEEDDDEEDDDEEDEMDTDGNSESDEDDGTDEDVDMYTDHSQDYSD</sequence>
<feature type="region of interest" description="Disordered" evidence="1">
    <location>
        <begin position="343"/>
        <end position="365"/>
    </location>
</feature>
<dbReference type="OrthoDB" id="2747113at2759"/>
<dbReference type="Gene3D" id="1.20.930.20">
    <property type="entry name" value="Adaptor protein Cbl, N-terminal domain"/>
    <property type="match status" value="1"/>
</dbReference>
<dbReference type="InterPro" id="IPR036537">
    <property type="entry name" value="Adaptor_Cbl_N_dom_sf"/>
</dbReference>
<gene>
    <name evidence="2" type="ORF">PYCCODRAFT_1461607</name>
</gene>
<keyword evidence="3" id="KW-1185">Reference proteome</keyword>
<dbReference type="SUPFAM" id="SSF48371">
    <property type="entry name" value="ARM repeat"/>
    <property type="match status" value="1"/>
</dbReference>
<dbReference type="EMBL" id="KZ084144">
    <property type="protein sequence ID" value="OSC97904.1"/>
    <property type="molecule type" value="Genomic_DNA"/>
</dbReference>
<accession>A0A1Y2I9Z3</accession>
<protein>
    <submittedName>
        <fullName evidence="2">Uncharacterized protein</fullName>
    </submittedName>
</protein>
<name>A0A1Y2I9Z3_TRAC3</name>
<dbReference type="AlphaFoldDB" id="A0A1Y2I9Z3"/>
<feature type="compositionally biased region" description="Basic and acidic residues" evidence="1">
    <location>
        <begin position="871"/>
        <end position="880"/>
    </location>
</feature>